<comment type="subcellular location">
    <subcellularLocation>
        <location evidence="1">Nucleus</location>
        <location evidence="1">Nucleolus</location>
    </subcellularLocation>
</comment>
<feature type="compositionally biased region" description="Basic residues" evidence="5">
    <location>
        <begin position="1"/>
        <end position="11"/>
    </location>
</feature>
<accession>A0A6A6APW3</accession>
<dbReference type="InterPro" id="IPR019186">
    <property type="entry name" value="Nucleolar_protein_12"/>
</dbReference>
<evidence type="ECO:0000256" key="2">
    <source>
        <dbReference type="ARBA" id="ARBA00007175"/>
    </source>
</evidence>
<comment type="similarity">
    <text evidence="2">Belongs to the RRP17 family.</text>
</comment>
<evidence type="ECO:0008006" key="8">
    <source>
        <dbReference type="Google" id="ProtNLM"/>
    </source>
</evidence>
<feature type="region of interest" description="Disordered" evidence="5">
    <location>
        <begin position="1"/>
        <end position="23"/>
    </location>
</feature>
<dbReference type="PANTHER" id="PTHR14577">
    <property type="entry name" value="NUCLEOLAR PROTEIN 12"/>
    <property type="match status" value="1"/>
</dbReference>
<keyword evidence="3" id="KW-0175">Coiled coil</keyword>
<gene>
    <name evidence="6" type="ORF">P153DRAFT_427905</name>
</gene>
<evidence type="ECO:0000313" key="7">
    <source>
        <dbReference type="Proteomes" id="UP000799771"/>
    </source>
</evidence>
<reference evidence="6" key="1">
    <citation type="journal article" date="2020" name="Stud. Mycol.">
        <title>101 Dothideomycetes genomes: a test case for predicting lifestyles and emergence of pathogens.</title>
        <authorList>
            <person name="Haridas S."/>
            <person name="Albert R."/>
            <person name="Binder M."/>
            <person name="Bloem J."/>
            <person name="Labutti K."/>
            <person name="Salamov A."/>
            <person name="Andreopoulos B."/>
            <person name="Baker S."/>
            <person name="Barry K."/>
            <person name="Bills G."/>
            <person name="Bluhm B."/>
            <person name="Cannon C."/>
            <person name="Castanera R."/>
            <person name="Culley D."/>
            <person name="Daum C."/>
            <person name="Ezra D."/>
            <person name="Gonzalez J."/>
            <person name="Henrissat B."/>
            <person name="Kuo A."/>
            <person name="Liang C."/>
            <person name="Lipzen A."/>
            <person name="Lutzoni F."/>
            <person name="Magnuson J."/>
            <person name="Mondo S."/>
            <person name="Nolan M."/>
            <person name="Ohm R."/>
            <person name="Pangilinan J."/>
            <person name="Park H.-J."/>
            <person name="Ramirez L."/>
            <person name="Alfaro M."/>
            <person name="Sun H."/>
            <person name="Tritt A."/>
            <person name="Yoshinaga Y."/>
            <person name="Zwiers L.-H."/>
            <person name="Turgeon B."/>
            <person name="Goodwin S."/>
            <person name="Spatafora J."/>
            <person name="Crous P."/>
            <person name="Grigoriev I."/>
        </authorList>
    </citation>
    <scope>NUCLEOTIDE SEQUENCE</scope>
    <source>
        <strain evidence="6">CBS 119687</strain>
    </source>
</reference>
<dbReference type="EMBL" id="ML977498">
    <property type="protein sequence ID" value="KAF2134032.1"/>
    <property type="molecule type" value="Genomic_DNA"/>
</dbReference>
<feature type="compositionally biased region" description="Basic and acidic residues" evidence="5">
    <location>
        <begin position="45"/>
        <end position="59"/>
    </location>
</feature>
<evidence type="ECO:0000256" key="3">
    <source>
        <dbReference type="ARBA" id="ARBA00023054"/>
    </source>
</evidence>
<dbReference type="Proteomes" id="UP000799771">
    <property type="component" value="Unassembled WGS sequence"/>
</dbReference>
<evidence type="ECO:0000256" key="5">
    <source>
        <dbReference type="SAM" id="MobiDB-lite"/>
    </source>
</evidence>
<dbReference type="AlphaFoldDB" id="A0A6A6APW3"/>
<keyword evidence="4" id="KW-0539">Nucleus</keyword>
<dbReference type="GO" id="GO:0019843">
    <property type="term" value="F:rRNA binding"/>
    <property type="evidence" value="ECO:0007669"/>
    <property type="project" value="TreeGrafter"/>
</dbReference>
<evidence type="ECO:0000256" key="1">
    <source>
        <dbReference type="ARBA" id="ARBA00004604"/>
    </source>
</evidence>
<dbReference type="GO" id="GO:0005730">
    <property type="term" value="C:nucleolus"/>
    <property type="evidence" value="ECO:0007669"/>
    <property type="project" value="UniProtKB-SubCell"/>
</dbReference>
<name>A0A6A6APW3_9PLEO</name>
<evidence type="ECO:0000256" key="4">
    <source>
        <dbReference type="ARBA" id="ARBA00023242"/>
    </source>
</evidence>
<dbReference type="PANTHER" id="PTHR14577:SF0">
    <property type="entry name" value="NUCLEOLAR PROTEIN 12"/>
    <property type="match status" value="1"/>
</dbReference>
<dbReference type="GeneID" id="54413121"/>
<feature type="compositionally biased region" description="Low complexity" evidence="5">
    <location>
        <begin position="90"/>
        <end position="102"/>
    </location>
</feature>
<sequence>MAPPPPKKRKTTTLPAAPEKISFDPDARAEYLTGFHKRKVARTKHAQEENAKREKEEKLRFRRELRQQRKDDLEKHVAEVNRLVRQANGDLNLDLPHDSSSSDNDDDFKGFPDPSTSTPSDPPPLNIADEYLDADKHTTVTIESVTIDRSGFSRPGDVDEEAEMKRKKAEETGAKRVWTKAWPKSDKPKVRKKKFRYETKVERKAERFKQGLKKKKQAAARKGE</sequence>
<feature type="region of interest" description="Disordered" evidence="5">
    <location>
        <begin position="148"/>
        <end position="172"/>
    </location>
</feature>
<proteinExistence type="inferred from homology"/>
<dbReference type="RefSeq" id="XP_033528419.1">
    <property type="nucleotide sequence ID" value="XM_033672689.1"/>
</dbReference>
<feature type="region of interest" description="Disordered" evidence="5">
    <location>
        <begin position="36"/>
        <end position="59"/>
    </location>
</feature>
<feature type="region of interest" description="Disordered" evidence="5">
    <location>
        <begin position="86"/>
        <end position="128"/>
    </location>
</feature>
<protein>
    <recommendedName>
        <fullName evidence="8">Nucleolar protein 12</fullName>
    </recommendedName>
</protein>
<keyword evidence="7" id="KW-1185">Reference proteome</keyword>
<evidence type="ECO:0000313" key="6">
    <source>
        <dbReference type="EMBL" id="KAF2134032.1"/>
    </source>
</evidence>
<organism evidence="6 7">
    <name type="scientific">Dothidotthia symphoricarpi CBS 119687</name>
    <dbReference type="NCBI Taxonomy" id="1392245"/>
    <lineage>
        <taxon>Eukaryota</taxon>
        <taxon>Fungi</taxon>
        <taxon>Dikarya</taxon>
        <taxon>Ascomycota</taxon>
        <taxon>Pezizomycotina</taxon>
        <taxon>Dothideomycetes</taxon>
        <taxon>Pleosporomycetidae</taxon>
        <taxon>Pleosporales</taxon>
        <taxon>Dothidotthiaceae</taxon>
        <taxon>Dothidotthia</taxon>
    </lineage>
</organism>
<dbReference type="OrthoDB" id="551633at2759"/>
<dbReference type="Pfam" id="PF09805">
    <property type="entry name" value="Nop25"/>
    <property type="match status" value="1"/>
</dbReference>